<feature type="compositionally biased region" description="Basic and acidic residues" evidence="5">
    <location>
        <begin position="174"/>
        <end position="192"/>
    </location>
</feature>
<dbReference type="PANTHER" id="PTHR48112">
    <property type="entry name" value="HIGH MOBILITY GROUP PROTEIN DSP1"/>
    <property type="match status" value="1"/>
</dbReference>
<comment type="subcellular location">
    <subcellularLocation>
        <location evidence="1">Nucleus</location>
    </subcellularLocation>
</comment>
<feature type="region of interest" description="Disordered" evidence="5">
    <location>
        <begin position="58"/>
        <end position="106"/>
    </location>
</feature>
<dbReference type="InterPro" id="IPR050342">
    <property type="entry name" value="HMGB"/>
</dbReference>
<keyword evidence="2 4" id="KW-0238">DNA-binding</keyword>
<proteinExistence type="predicted"/>
<keyword evidence="8" id="KW-1185">Reference proteome</keyword>
<dbReference type="PROSITE" id="PS50118">
    <property type="entry name" value="HMG_BOX_2"/>
    <property type="match status" value="1"/>
</dbReference>
<evidence type="ECO:0000256" key="1">
    <source>
        <dbReference type="ARBA" id="ARBA00004123"/>
    </source>
</evidence>
<evidence type="ECO:0000313" key="8">
    <source>
        <dbReference type="Proteomes" id="UP001479436"/>
    </source>
</evidence>
<dbReference type="Gene3D" id="1.10.30.10">
    <property type="entry name" value="High mobility group box domain"/>
    <property type="match status" value="1"/>
</dbReference>
<sequence>MSDEFKYKKKYKELKRKVGEIEQTNERFVIKINRAKKRVQRLKVERSFLFGILEETQGGAAGDSHSESETEAIAAVEKQKRPEKETITPKRPEKDPNAPKRPANAFFMYCQLQRSQLKEEHQDASLGDLTKMLSASWKTLDPTEKKKYYDMYEKDKERYEKEMSSYSGANGSHEPSENGARENKKIKIEETPRQPPKAPSNLRKEVNSSEGESDNEDELAPDTHGSNSE</sequence>
<gene>
    <name evidence="7" type="primary">NHP10_5</name>
    <name evidence="7" type="ORF">K7432_011924</name>
</gene>
<evidence type="ECO:0000313" key="7">
    <source>
        <dbReference type="EMBL" id="KAK9701051.1"/>
    </source>
</evidence>
<dbReference type="PRINTS" id="PR00886">
    <property type="entry name" value="HIGHMOBLTY12"/>
</dbReference>
<dbReference type="InterPro" id="IPR036910">
    <property type="entry name" value="HMG_box_dom_sf"/>
</dbReference>
<evidence type="ECO:0000256" key="2">
    <source>
        <dbReference type="ARBA" id="ARBA00023125"/>
    </source>
</evidence>
<dbReference type="SUPFAM" id="SSF47095">
    <property type="entry name" value="HMG-box"/>
    <property type="match status" value="1"/>
</dbReference>
<dbReference type="InterPro" id="IPR009071">
    <property type="entry name" value="HMG_box_dom"/>
</dbReference>
<dbReference type="EMBL" id="JASJQH010007852">
    <property type="protein sequence ID" value="KAK9701051.1"/>
    <property type="molecule type" value="Genomic_DNA"/>
</dbReference>
<dbReference type="Pfam" id="PF24245">
    <property type="entry name" value="INO80F"/>
    <property type="match status" value="1"/>
</dbReference>
<accession>A0ABR2VT37</accession>
<dbReference type="Proteomes" id="UP001479436">
    <property type="component" value="Unassembled WGS sequence"/>
</dbReference>
<evidence type="ECO:0000259" key="6">
    <source>
        <dbReference type="PROSITE" id="PS50118"/>
    </source>
</evidence>
<evidence type="ECO:0000256" key="3">
    <source>
        <dbReference type="ARBA" id="ARBA00023242"/>
    </source>
</evidence>
<evidence type="ECO:0000256" key="4">
    <source>
        <dbReference type="PROSITE-ProRule" id="PRU00267"/>
    </source>
</evidence>
<organism evidence="7 8">
    <name type="scientific">Basidiobolus ranarum</name>
    <dbReference type="NCBI Taxonomy" id="34480"/>
    <lineage>
        <taxon>Eukaryota</taxon>
        <taxon>Fungi</taxon>
        <taxon>Fungi incertae sedis</taxon>
        <taxon>Zoopagomycota</taxon>
        <taxon>Entomophthoromycotina</taxon>
        <taxon>Basidiobolomycetes</taxon>
        <taxon>Basidiobolales</taxon>
        <taxon>Basidiobolaceae</taxon>
        <taxon>Basidiobolus</taxon>
    </lineage>
</organism>
<feature type="region of interest" description="Disordered" evidence="5">
    <location>
        <begin position="158"/>
        <end position="229"/>
    </location>
</feature>
<protein>
    <submittedName>
        <fullName evidence="7">Non-histone protein</fullName>
    </submittedName>
</protein>
<dbReference type="CDD" id="cd22016">
    <property type="entry name" value="HMG-box_NHP10-like"/>
    <property type="match status" value="1"/>
</dbReference>
<feature type="compositionally biased region" description="Acidic residues" evidence="5">
    <location>
        <begin position="211"/>
        <end position="220"/>
    </location>
</feature>
<evidence type="ECO:0000256" key="5">
    <source>
        <dbReference type="SAM" id="MobiDB-lite"/>
    </source>
</evidence>
<name>A0ABR2VT37_9FUNG</name>
<dbReference type="InterPro" id="IPR056513">
    <property type="entry name" value="INO80F"/>
</dbReference>
<comment type="caution">
    <text evidence="7">The sequence shown here is derived from an EMBL/GenBank/DDBJ whole genome shotgun (WGS) entry which is preliminary data.</text>
</comment>
<dbReference type="Pfam" id="PF00505">
    <property type="entry name" value="HMG_box"/>
    <property type="match status" value="1"/>
</dbReference>
<dbReference type="PANTHER" id="PTHR48112:SF22">
    <property type="entry name" value="MITOCHONDRIAL TRANSCRIPTION FACTOR A, ISOFORM B"/>
    <property type="match status" value="1"/>
</dbReference>
<feature type="domain" description="HMG box" evidence="6">
    <location>
        <begin position="99"/>
        <end position="167"/>
    </location>
</feature>
<reference evidence="7 8" key="1">
    <citation type="submission" date="2023-04" db="EMBL/GenBank/DDBJ databases">
        <title>Genome of Basidiobolus ranarum AG-B5.</title>
        <authorList>
            <person name="Stajich J.E."/>
            <person name="Carter-House D."/>
            <person name="Gryganskyi A."/>
        </authorList>
    </citation>
    <scope>NUCLEOTIDE SEQUENCE [LARGE SCALE GENOMIC DNA]</scope>
    <source>
        <strain evidence="7 8">AG-B5</strain>
    </source>
</reference>
<dbReference type="SMART" id="SM00398">
    <property type="entry name" value="HMG"/>
    <property type="match status" value="1"/>
</dbReference>
<feature type="DNA-binding region" description="HMG box" evidence="4">
    <location>
        <begin position="99"/>
        <end position="167"/>
    </location>
</feature>
<feature type="compositionally biased region" description="Basic and acidic residues" evidence="5">
    <location>
        <begin position="77"/>
        <end position="98"/>
    </location>
</feature>
<keyword evidence="3 4" id="KW-0539">Nucleus</keyword>